<dbReference type="Proteomes" id="UP000287388">
    <property type="component" value="Chromosome"/>
</dbReference>
<reference evidence="1 5" key="2">
    <citation type="submission" date="2019-01" db="EMBL/GenBank/DDBJ databases">
        <title>Brevundimonas diminuta Genome sequencing and assembly.</title>
        <authorList>
            <person name="Chen H."/>
        </authorList>
    </citation>
    <scope>NUCLEOTIDE SEQUENCE [LARGE SCALE GENOMIC DNA]</scope>
    <source>
        <strain evidence="1">ATCC</strain>
        <strain evidence="5">ATCC(B) 19146</strain>
    </source>
</reference>
<dbReference type="EMBL" id="CP035093">
    <property type="protein sequence ID" value="QAT15220.1"/>
    <property type="molecule type" value="Genomic_DNA"/>
</dbReference>
<keyword evidence="6" id="KW-1185">Reference proteome</keyword>
<protein>
    <submittedName>
        <fullName evidence="3">Uncharacterized protein</fullName>
    </submittedName>
</protein>
<dbReference type="GeneID" id="56576797"/>
<name>A0A246K791_BREDI</name>
<reference evidence="2 6" key="3">
    <citation type="submission" date="2020-12" db="EMBL/GenBank/DDBJ databases">
        <title>FDA dAtabase for Regulatory Grade micrObial Sequences (FDA-ARGOS): Supporting development and validation of Infectious Disease Dx tests.</title>
        <authorList>
            <person name="Kerrigan L."/>
            <person name="Long C."/>
            <person name="Tallon L."/>
            <person name="Sadzewicz L."/>
            <person name="Zhao X."/>
            <person name="Boylan J."/>
            <person name="Ott S."/>
            <person name="Bowen H."/>
            <person name="Vavikolanu K."/>
            <person name="Mehta A."/>
            <person name="Aluvathingal J."/>
            <person name="Nadendla S."/>
            <person name="Yan Y."/>
            <person name="Sichtig H."/>
        </authorList>
    </citation>
    <scope>NUCLEOTIDE SEQUENCE [LARGE SCALE GENOMIC DNA]</scope>
    <source>
        <strain evidence="2 6">FDAARGOS_1026</strain>
    </source>
</reference>
<dbReference type="AlphaFoldDB" id="A0A246K791"/>
<dbReference type="EMBL" id="CP066026">
    <property type="protein sequence ID" value="QQB87397.1"/>
    <property type="molecule type" value="Genomic_DNA"/>
</dbReference>
<sequence>MPQPVIPLPRYTWGDVETVFDDLALTRAQKDAVEYLLDETRRHSRNLSPLDLLREIICIAFVLGPDSDRPPNAPRLRRS</sequence>
<dbReference type="RefSeq" id="WP_003165171.1">
    <property type="nucleotide sequence ID" value="NZ_BJNC01000009.1"/>
</dbReference>
<evidence type="ECO:0000313" key="2">
    <source>
        <dbReference type="EMBL" id="QQB87397.1"/>
    </source>
</evidence>
<dbReference type="Proteomes" id="UP000596117">
    <property type="component" value="Chromosome"/>
</dbReference>
<gene>
    <name evidence="1" type="ORF">EQG53_13165</name>
    <name evidence="2" type="ORF">I6H83_09300</name>
    <name evidence="3" type="ORF">NCTC11165_02535</name>
</gene>
<evidence type="ECO:0000313" key="6">
    <source>
        <dbReference type="Proteomes" id="UP000596117"/>
    </source>
</evidence>
<dbReference type="KEGG" id="bdm:EQG53_13165"/>
<evidence type="ECO:0000313" key="1">
    <source>
        <dbReference type="EMBL" id="QAT15220.1"/>
    </source>
</evidence>
<dbReference type="EMBL" id="UAQM01000030">
    <property type="protein sequence ID" value="SPU46207.1"/>
    <property type="molecule type" value="Genomic_DNA"/>
</dbReference>
<proteinExistence type="predicted"/>
<organism evidence="3 4">
    <name type="scientific">Brevundimonas diminuta</name>
    <name type="common">Pseudomonas diminuta</name>
    <dbReference type="NCBI Taxonomy" id="293"/>
    <lineage>
        <taxon>Bacteria</taxon>
        <taxon>Pseudomonadati</taxon>
        <taxon>Pseudomonadota</taxon>
        <taxon>Alphaproteobacteria</taxon>
        <taxon>Caulobacterales</taxon>
        <taxon>Caulobacteraceae</taxon>
        <taxon>Brevundimonas</taxon>
    </lineage>
</organism>
<evidence type="ECO:0000313" key="3">
    <source>
        <dbReference type="EMBL" id="SPU46207.1"/>
    </source>
</evidence>
<reference evidence="3 4" key="1">
    <citation type="submission" date="2018-06" db="EMBL/GenBank/DDBJ databases">
        <authorList>
            <consortium name="Pathogen Informatics"/>
            <person name="Doyle S."/>
        </authorList>
    </citation>
    <scope>NUCLEOTIDE SEQUENCE [LARGE SCALE GENOMIC DNA]</scope>
    <source>
        <strain evidence="3 4">NCTC11165</strain>
    </source>
</reference>
<evidence type="ECO:0000313" key="4">
    <source>
        <dbReference type="Proteomes" id="UP000250358"/>
    </source>
</evidence>
<dbReference type="Proteomes" id="UP000250358">
    <property type="component" value="Unassembled WGS sequence"/>
</dbReference>
<evidence type="ECO:0000313" key="5">
    <source>
        <dbReference type="Proteomes" id="UP000287388"/>
    </source>
</evidence>
<accession>A0A246K791</accession>